<proteinExistence type="predicted"/>
<dbReference type="AlphaFoldDB" id="A0A087G685"/>
<dbReference type="OMA" id="ALDRNIC"/>
<dbReference type="InterPro" id="IPR006566">
    <property type="entry name" value="FBD"/>
</dbReference>
<reference evidence="3" key="1">
    <citation type="journal article" date="2015" name="Nat. Plants">
        <title>Genome expansion of Arabis alpina linked with retrotransposition and reduced symmetric DNA methylation.</title>
        <authorList>
            <person name="Willing E.M."/>
            <person name="Rawat V."/>
            <person name="Mandakova T."/>
            <person name="Maumus F."/>
            <person name="James G.V."/>
            <person name="Nordstroem K.J."/>
            <person name="Becker C."/>
            <person name="Warthmann N."/>
            <person name="Chica C."/>
            <person name="Szarzynska B."/>
            <person name="Zytnicki M."/>
            <person name="Albani M.C."/>
            <person name="Kiefer C."/>
            <person name="Bergonzi S."/>
            <person name="Castaings L."/>
            <person name="Mateos J.L."/>
            <person name="Berns M.C."/>
            <person name="Bujdoso N."/>
            <person name="Piofczyk T."/>
            <person name="de Lorenzo L."/>
            <person name="Barrero-Sicilia C."/>
            <person name="Mateos I."/>
            <person name="Piednoel M."/>
            <person name="Hagmann J."/>
            <person name="Chen-Min-Tao R."/>
            <person name="Iglesias-Fernandez R."/>
            <person name="Schuster S.C."/>
            <person name="Alonso-Blanco C."/>
            <person name="Roudier F."/>
            <person name="Carbonero P."/>
            <person name="Paz-Ares J."/>
            <person name="Davis S.J."/>
            <person name="Pecinka A."/>
            <person name="Quesneville H."/>
            <person name="Colot V."/>
            <person name="Lysak M.A."/>
            <person name="Weigel D."/>
            <person name="Coupland G."/>
            <person name="Schneeberger K."/>
        </authorList>
    </citation>
    <scope>NUCLEOTIDE SEQUENCE [LARGE SCALE GENOMIC DNA]</scope>
    <source>
        <strain evidence="3">cv. Pajares</strain>
    </source>
</reference>
<evidence type="ECO:0000313" key="3">
    <source>
        <dbReference type="Proteomes" id="UP000029120"/>
    </source>
</evidence>
<sequence length="283" mass="32266">MILLDVPRMVCLPSLITLHLRGVTYFSEDSLQRLLTNCPVLEDLLVHHRFGDMKMKKFAVIVPSLQRLSLDIPFDVDELVINTPSLKYFKLVHRNSKSHYCSIENMPELREAIVDVQFPDLKSLIRSIASVKRLEFCLTADISEGVFGDDFVFNKLEHLKLCSCAQNLSNVLVWLLKVSPNLQGLDLHRIYDHENEGLVSWTHPSTVPECMLSSLQTFGWSEYLGRLQDRDLVAYILENTRSLKTATISTDDDCLVPELEMLKELALCSRASASCKLVFDLNH</sequence>
<dbReference type="Gramene" id="KFK25387">
    <property type="protein sequence ID" value="KFK25387"/>
    <property type="gene ID" value="AALP_AA8G107400"/>
</dbReference>
<gene>
    <name evidence="2" type="ordered locus">AALP_Aa8g107400</name>
</gene>
<dbReference type="OrthoDB" id="1298252at2759"/>
<keyword evidence="3" id="KW-1185">Reference proteome</keyword>
<dbReference type="SUPFAM" id="SSF52047">
    <property type="entry name" value="RNI-like"/>
    <property type="match status" value="1"/>
</dbReference>
<protein>
    <recommendedName>
        <fullName evidence="1">FBD domain-containing protein</fullName>
    </recommendedName>
</protein>
<organism evidence="2 3">
    <name type="scientific">Arabis alpina</name>
    <name type="common">Alpine rock-cress</name>
    <dbReference type="NCBI Taxonomy" id="50452"/>
    <lineage>
        <taxon>Eukaryota</taxon>
        <taxon>Viridiplantae</taxon>
        <taxon>Streptophyta</taxon>
        <taxon>Embryophyta</taxon>
        <taxon>Tracheophyta</taxon>
        <taxon>Spermatophyta</taxon>
        <taxon>Magnoliopsida</taxon>
        <taxon>eudicotyledons</taxon>
        <taxon>Gunneridae</taxon>
        <taxon>Pentapetalae</taxon>
        <taxon>rosids</taxon>
        <taxon>malvids</taxon>
        <taxon>Brassicales</taxon>
        <taxon>Brassicaceae</taxon>
        <taxon>Arabideae</taxon>
        <taxon>Arabis</taxon>
    </lineage>
</organism>
<dbReference type="InterPro" id="IPR032675">
    <property type="entry name" value="LRR_dom_sf"/>
</dbReference>
<feature type="domain" description="FBD" evidence="1">
    <location>
        <begin position="209"/>
        <end position="280"/>
    </location>
</feature>
<name>A0A087G685_ARAAL</name>
<evidence type="ECO:0000313" key="2">
    <source>
        <dbReference type="EMBL" id="KFK25387.1"/>
    </source>
</evidence>
<dbReference type="InterPro" id="IPR050232">
    <property type="entry name" value="FBL13/AtMIF1-like"/>
</dbReference>
<dbReference type="EMBL" id="CM002876">
    <property type="protein sequence ID" value="KFK25387.1"/>
    <property type="molecule type" value="Genomic_DNA"/>
</dbReference>
<evidence type="ECO:0000259" key="1">
    <source>
        <dbReference type="SMART" id="SM00579"/>
    </source>
</evidence>
<dbReference type="InterPro" id="IPR055411">
    <property type="entry name" value="LRR_FXL15/At3g58940/PEG3-like"/>
</dbReference>
<accession>A0A087G685</accession>
<dbReference type="Pfam" id="PF08387">
    <property type="entry name" value="FBD"/>
    <property type="match status" value="1"/>
</dbReference>
<dbReference type="Gene3D" id="3.80.10.10">
    <property type="entry name" value="Ribonuclease Inhibitor"/>
    <property type="match status" value="1"/>
</dbReference>
<dbReference type="PANTHER" id="PTHR31900">
    <property type="entry name" value="F-BOX/RNI SUPERFAMILY PROTEIN-RELATED"/>
    <property type="match status" value="1"/>
</dbReference>
<dbReference type="SMART" id="SM00579">
    <property type="entry name" value="FBD"/>
    <property type="match status" value="1"/>
</dbReference>
<dbReference type="PANTHER" id="PTHR31900:SF28">
    <property type="entry name" value="FBD DOMAIN-CONTAINING PROTEIN"/>
    <property type="match status" value="1"/>
</dbReference>
<dbReference type="Proteomes" id="UP000029120">
    <property type="component" value="Chromosome 8"/>
</dbReference>
<dbReference type="Pfam" id="PF24758">
    <property type="entry name" value="LRR_At5g56370"/>
    <property type="match status" value="1"/>
</dbReference>